<comment type="caution">
    <text evidence="3">The sequence shown here is derived from an EMBL/GenBank/DDBJ whole genome shotgun (WGS) entry which is preliminary data.</text>
</comment>
<dbReference type="EMBL" id="PIQC01000001">
    <property type="protein sequence ID" value="RUO73245.1"/>
    <property type="molecule type" value="Genomic_DNA"/>
</dbReference>
<feature type="chain" id="PRO_5019223856" description="Beta-lactamase-related domain-containing protein" evidence="1">
    <location>
        <begin position="22"/>
        <end position="460"/>
    </location>
</feature>
<dbReference type="InterPro" id="IPR001466">
    <property type="entry name" value="Beta-lactam-related"/>
</dbReference>
<dbReference type="SUPFAM" id="SSF56601">
    <property type="entry name" value="beta-lactamase/transpeptidase-like"/>
    <property type="match status" value="1"/>
</dbReference>
<reference evidence="4" key="1">
    <citation type="journal article" date="2018" name="Front. Microbiol.">
        <title>Genome-Based Analysis Reveals the Taxonomy and Diversity of the Family Idiomarinaceae.</title>
        <authorList>
            <person name="Liu Y."/>
            <person name="Lai Q."/>
            <person name="Shao Z."/>
        </authorList>
    </citation>
    <scope>NUCLEOTIDE SEQUENCE [LARGE SCALE GENOMIC DNA]</scope>
    <source>
        <strain evidence="4">R22</strain>
    </source>
</reference>
<dbReference type="Gene3D" id="3.40.710.10">
    <property type="entry name" value="DD-peptidase/beta-lactamase superfamily"/>
    <property type="match status" value="1"/>
</dbReference>
<dbReference type="AlphaFoldDB" id="A0A432Z5W3"/>
<dbReference type="InterPro" id="IPR012338">
    <property type="entry name" value="Beta-lactam/transpept-like"/>
</dbReference>
<evidence type="ECO:0000313" key="3">
    <source>
        <dbReference type="EMBL" id="RUO73245.1"/>
    </source>
</evidence>
<proteinExistence type="predicted"/>
<dbReference type="PANTHER" id="PTHR43283:SF7">
    <property type="entry name" value="BETA-LACTAMASE-RELATED DOMAIN-CONTAINING PROTEIN"/>
    <property type="match status" value="1"/>
</dbReference>
<dbReference type="Proteomes" id="UP000288058">
    <property type="component" value="Unassembled WGS sequence"/>
</dbReference>
<evidence type="ECO:0000313" key="4">
    <source>
        <dbReference type="Proteomes" id="UP000288058"/>
    </source>
</evidence>
<dbReference type="Pfam" id="PF00144">
    <property type="entry name" value="Beta-lactamase"/>
    <property type="match status" value="1"/>
</dbReference>
<name>A0A432Z5W3_9GAMM</name>
<sequence length="460" mass="50748">MSKTLRMTLVSALMVTAAAQAEETETTLNAYAAGYTAGFTCSGVFNGNKSVAQIREHELSGIYSLIADRVATMEAKIDKENQWVRVPYDDGNRERISVWRPKLGCVDLPVGATVDDAKFVADPFRGDKMTGKDNGEPWQQKAEVNSTTDNAELESVLQQAFTKTYGSGARTSAVLIATPDEIIAERYIEGFTPETAQRTWSVAKSIGASVIGAAVQQDKIDLDAPAGISNWSHPLDPRGHITLENLLHMASGLDSNKAGNRTDRVYMGGGLVSDTATETALEVAPGSRWKYANNDTMLALRALHERFDSTDDYLRFPYNALLEKIGMQHTFAETDWQGDFILSSQVWTTSRDLARLGVLHLQKGQWQGEQILPEGWLDYISMPAPVQPPDAAPGYGAQWWLYNERFPELPNDTIAARGNRGQFLVIIPSKNLVVVRRGYDLAGEQGFNEHDFVRDVLKAL</sequence>
<dbReference type="PANTHER" id="PTHR43283">
    <property type="entry name" value="BETA-LACTAMASE-RELATED"/>
    <property type="match status" value="1"/>
</dbReference>
<gene>
    <name evidence="3" type="ORF">CWI78_02020</name>
</gene>
<dbReference type="RefSeq" id="WP_126779772.1">
    <property type="nucleotide sequence ID" value="NZ_PIQC01000001.1"/>
</dbReference>
<feature type="domain" description="Beta-lactamase-related" evidence="2">
    <location>
        <begin position="168"/>
        <end position="435"/>
    </location>
</feature>
<organism evidence="3 4">
    <name type="scientific">Idiomarina ramblicola</name>
    <dbReference type="NCBI Taxonomy" id="263724"/>
    <lineage>
        <taxon>Bacteria</taxon>
        <taxon>Pseudomonadati</taxon>
        <taxon>Pseudomonadota</taxon>
        <taxon>Gammaproteobacteria</taxon>
        <taxon>Alteromonadales</taxon>
        <taxon>Idiomarinaceae</taxon>
        <taxon>Idiomarina</taxon>
    </lineage>
</organism>
<keyword evidence="4" id="KW-1185">Reference proteome</keyword>
<keyword evidence="1" id="KW-0732">Signal</keyword>
<protein>
    <recommendedName>
        <fullName evidence="2">Beta-lactamase-related domain-containing protein</fullName>
    </recommendedName>
</protein>
<accession>A0A432Z5W3</accession>
<evidence type="ECO:0000259" key="2">
    <source>
        <dbReference type="Pfam" id="PF00144"/>
    </source>
</evidence>
<dbReference type="InterPro" id="IPR050789">
    <property type="entry name" value="Diverse_Enzym_Activities"/>
</dbReference>
<feature type="signal peptide" evidence="1">
    <location>
        <begin position="1"/>
        <end position="21"/>
    </location>
</feature>
<evidence type="ECO:0000256" key="1">
    <source>
        <dbReference type="SAM" id="SignalP"/>
    </source>
</evidence>
<dbReference type="OrthoDB" id="9814204at2"/>